<evidence type="ECO:0000313" key="2">
    <source>
        <dbReference type="EMBL" id="KAG0278771.1"/>
    </source>
</evidence>
<feature type="compositionally biased region" description="Low complexity" evidence="1">
    <location>
        <begin position="52"/>
        <end position="71"/>
    </location>
</feature>
<feature type="compositionally biased region" description="Polar residues" evidence="1">
    <location>
        <begin position="8"/>
        <end position="40"/>
    </location>
</feature>
<organism evidence="2 3">
    <name type="scientific">Linnemannia exigua</name>
    <dbReference type="NCBI Taxonomy" id="604196"/>
    <lineage>
        <taxon>Eukaryota</taxon>
        <taxon>Fungi</taxon>
        <taxon>Fungi incertae sedis</taxon>
        <taxon>Mucoromycota</taxon>
        <taxon>Mortierellomycotina</taxon>
        <taxon>Mortierellomycetes</taxon>
        <taxon>Mortierellales</taxon>
        <taxon>Mortierellaceae</taxon>
        <taxon>Linnemannia</taxon>
    </lineage>
</organism>
<gene>
    <name evidence="2" type="ORF">BGZ95_003215</name>
</gene>
<dbReference type="Proteomes" id="UP001194580">
    <property type="component" value="Unassembled WGS sequence"/>
</dbReference>
<comment type="caution">
    <text evidence="2">The sequence shown here is derived from an EMBL/GenBank/DDBJ whole genome shotgun (WGS) entry which is preliminary data.</text>
</comment>
<evidence type="ECO:0000313" key="3">
    <source>
        <dbReference type="Proteomes" id="UP001194580"/>
    </source>
</evidence>
<evidence type="ECO:0000256" key="1">
    <source>
        <dbReference type="SAM" id="MobiDB-lite"/>
    </source>
</evidence>
<feature type="compositionally biased region" description="Acidic residues" evidence="1">
    <location>
        <begin position="41"/>
        <end position="50"/>
    </location>
</feature>
<feature type="region of interest" description="Disordered" evidence="1">
    <location>
        <begin position="137"/>
        <end position="262"/>
    </location>
</feature>
<accession>A0AAD4DI75</accession>
<protein>
    <submittedName>
        <fullName evidence="2">Uncharacterized protein</fullName>
    </submittedName>
</protein>
<dbReference type="EMBL" id="JAAAIL010000172">
    <property type="protein sequence ID" value="KAG0278771.1"/>
    <property type="molecule type" value="Genomic_DNA"/>
</dbReference>
<dbReference type="AlphaFoldDB" id="A0AAD4DI75"/>
<sequence>MNPVLGTASKSSGPSPIPATGTTIVPTTMSSDAGQISSDNSSDEDMEIDDQPASTPILATASSSSAPTNPTGETGTAESRALVTGGVEGPMAGSETIISTQTEDIVRDYYKHRHLRYEYTGSGGLTMNNNEYPEQLLLANRTRKREIEKEKREEERREKKSEKSKRRHTDLTRKLREPEGGAGSVRREEGEDGQIQPQNDQEKIDAQDQRQMQGEQGGSDALDQEQGQGGEEENVMDEVIGGAQDQHLPEKKVSEEQQLRGESQHIVETTGGVSRGAEPHHDHVVVTSNVVDDHVMEEEHADVSTVFAGIDPQAIEGAESLLGLLKQGLP</sequence>
<feature type="compositionally biased region" description="Basic and acidic residues" evidence="1">
    <location>
        <begin position="145"/>
        <end position="161"/>
    </location>
</feature>
<feature type="compositionally biased region" description="Basic and acidic residues" evidence="1">
    <location>
        <begin position="247"/>
        <end position="262"/>
    </location>
</feature>
<feature type="region of interest" description="Disordered" evidence="1">
    <location>
        <begin position="1"/>
        <end position="78"/>
    </location>
</feature>
<reference evidence="2" key="1">
    <citation type="journal article" date="2020" name="Fungal Divers.">
        <title>Resolving the Mortierellaceae phylogeny through synthesis of multi-gene phylogenetics and phylogenomics.</title>
        <authorList>
            <person name="Vandepol N."/>
            <person name="Liber J."/>
            <person name="Desiro A."/>
            <person name="Na H."/>
            <person name="Kennedy M."/>
            <person name="Barry K."/>
            <person name="Grigoriev I.V."/>
            <person name="Miller A.N."/>
            <person name="O'Donnell K."/>
            <person name="Stajich J.E."/>
            <person name="Bonito G."/>
        </authorList>
    </citation>
    <scope>NUCLEOTIDE SEQUENCE</scope>
    <source>
        <strain evidence="2">NRRL 28262</strain>
    </source>
</reference>
<proteinExistence type="predicted"/>
<keyword evidence="3" id="KW-1185">Reference proteome</keyword>
<name>A0AAD4DI75_9FUNG</name>
<feature type="compositionally biased region" description="Basic and acidic residues" evidence="1">
    <location>
        <begin position="169"/>
        <end position="189"/>
    </location>
</feature>